<proteinExistence type="predicted"/>
<dbReference type="AlphaFoldDB" id="A0A9N8MVM7"/>
<protein>
    <submittedName>
        <fullName evidence="2">Uncharacterized protein</fullName>
    </submittedName>
</protein>
<organism evidence="2 3">
    <name type="scientific">Paraburkholderia domus</name>
    <dbReference type="NCBI Taxonomy" id="2793075"/>
    <lineage>
        <taxon>Bacteria</taxon>
        <taxon>Pseudomonadati</taxon>
        <taxon>Pseudomonadota</taxon>
        <taxon>Betaproteobacteria</taxon>
        <taxon>Burkholderiales</taxon>
        <taxon>Burkholderiaceae</taxon>
        <taxon>Paraburkholderia</taxon>
    </lineage>
</organism>
<dbReference type="EMBL" id="CAJNAS010000005">
    <property type="protein sequence ID" value="CAE6880710.1"/>
    <property type="molecule type" value="Genomic_DNA"/>
</dbReference>
<gene>
    <name evidence="2" type="ORF">R70211_02093</name>
</gene>
<evidence type="ECO:0000313" key="3">
    <source>
        <dbReference type="Proteomes" id="UP000675121"/>
    </source>
</evidence>
<comment type="caution">
    <text evidence="2">The sequence shown here is derived from an EMBL/GenBank/DDBJ whole genome shotgun (WGS) entry which is preliminary data.</text>
</comment>
<keyword evidence="3" id="KW-1185">Reference proteome</keyword>
<sequence length="96" mass="10377">MYLLRIEEARCKNVIMVAWVMMICVVRMFHTHAKDCGDIVAISVGIEILAREAWARTPRSGAPRRWAWLDGASDAAAFFAVAVLQSGAGGGSAVKA</sequence>
<feature type="transmembrane region" description="Helical" evidence="1">
    <location>
        <begin position="12"/>
        <end position="30"/>
    </location>
</feature>
<keyword evidence="1" id="KW-0472">Membrane</keyword>
<evidence type="ECO:0000256" key="1">
    <source>
        <dbReference type="SAM" id="Phobius"/>
    </source>
</evidence>
<name>A0A9N8MVM7_9BURK</name>
<keyword evidence="1" id="KW-0812">Transmembrane</keyword>
<keyword evidence="1" id="KW-1133">Transmembrane helix</keyword>
<reference evidence="2" key="1">
    <citation type="submission" date="2021-02" db="EMBL/GenBank/DDBJ databases">
        <authorList>
            <person name="Vanwijnsberghe S."/>
        </authorList>
    </citation>
    <scope>NUCLEOTIDE SEQUENCE</scope>
    <source>
        <strain evidence="2">R-70211</strain>
    </source>
</reference>
<accession>A0A9N8MVM7</accession>
<evidence type="ECO:0000313" key="2">
    <source>
        <dbReference type="EMBL" id="CAE6880710.1"/>
    </source>
</evidence>
<dbReference type="Proteomes" id="UP000675121">
    <property type="component" value="Unassembled WGS sequence"/>
</dbReference>